<dbReference type="EMBL" id="CP001045">
    <property type="protein sequence ID" value="ACC74921.1"/>
    <property type="molecule type" value="Genomic_DNA"/>
</dbReference>
<dbReference type="Proteomes" id="UP000001192">
    <property type="component" value="Plasmid pBPHY01"/>
</dbReference>
<reference evidence="2" key="1">
    <citation type="journal article" date="2014" name="Stand. Genomic Sci.">
        <title>Complete genome sequence of Burkholderia phymatum STM815(T), a broad host range and efficient nitrogen-fixing symbiont of Mimosa species.</title>
        <authorList>
            <person name="Moulin L."/>
            <person name="Klonowska A."/>
            <person name="Caroline B."/>
            <person name="Booth K."/>
            <person name="Vriezen J.A."/>
            <person name="Melkonian R."/>
            <person name="James E.K."/>
            <person name="Young J.P."/>
            <person name="Bena G."/>
            <person name="Hauser L."/>
            <person name="Land M."/>
            <person name="Kyrpides N."/>
            <person name="Bruce D."/>
            <person name="Chain P."/>
            <person name="Copeland A."/>
            <person name="Pitluck S."/>
            <person name="Woyke T."/>
            <person name="Lizotte-Waniewski M."/>
            <person name="Bristow J."/>
            <person name="Riley M."/>
        </authorList>
    </citation>
    <scope>NUCLEOTIDE SEQUENCE [LARGE SCALE GENOMIC DNA]</scope>
    <source>
        <strain evidence="2">DSM 17167 / CIP 108236 / LMG 21445 / STM815</strain>
        <plasmid evidence="2">Plasmid pBPHY01</plasmid>
    </source>
</reference>
<sequence>MPVIRKRYQNAFGCYKKFPQYAFLRSKVLSTRLTNARHCEASHHRAASVSTRRQNSLISSSEIVTDALAVISAGSPRQSKL</sequence>
<dbReference type="HOGENOM" id="CLU_2567282_0_0_4"/>
<proteinExistence type="predicted"/>
<accession>B2JVE4</accession>
<evidence type="ECO:0000313" key="1">
    <source>
        <dbReference type="EMBL" id="ACC74921.1"/>
    </source>
</evidence>
<gene>
    <name evidence="1" type="ordered locus">Bphy_5857</name>
</gene>
<protein>
    <submittedName>
        <fullName evidence="1">Uncharacterized protein</fullName>
    </submittedName>
</protein>
<organism evidence="1 2">
    <name type="scientific">Paraburkholderia phymatum (strain DSM 17167 / CIP 108236 / LMG 21445 / STM815)</name>
    <name type="common">Burkholderia phymatum</name>
    <dbReference type="NCBI Taxonomy" id="391038"/>
    <lineage>
        <taxon>Bacteria</taxon>
        <taxon>Pseudomonadati</taxon>
        <taxon>Pseudomonadota</taxon>
        <taxon>Betaproteobacteria</taxon>
        <taxon>Burkholderiales</taxon>
        <taxon>Burkholderiaceae</taxon>
        <taxon>Paraburkholderia</taxon>
    </lineage>
</organism>
<dbReference type="KEGG" id="bph:Bphy_5857"/>
<evidence type="ECO:0000313" key="2">
    <source>
        <dbReference type="Proteomes" id="UP000001192"/>
    </source>
</evidence>
<geneLocation type="plasmid" evidence="1 2">
    <name>pBPHY01</name>
</geneLocation>
<dbReference type="AlphaFoldDB" id="B2JVE4"/>
<keyword evidence="2" id="KW-1185">Reference proteome</keyword>
<name>B2JVE4_PARP8</name>
<keyword evidence="1" id="KW-0614">Plasmid</keyword>